<dbReference type="CDD" id="cd00174">
    <property type="entry name" value="SH3"/>
    <property type="match status" value="1"/>
</dbReference>
<dbReference type="STRING" id="765915.A0A1Y2HH35"/>
<evidence type="ECO:0000313" key="7">
    <source>
        <dbReference type="EMBL" id="ORZ33897.1"/>
    </source>
</evidence>
<dbReference type="InterPro" id="IPR001849">
    <property type="entry name" value="PH_domain"/>
</dbReference>
<feature type="domain" description="PH" evidence="5">
    <location>
        <begin position="386"/>
        <end position="494"/>
    </location>
</feature>
<dbReference type="Gene3D" id="1.10.150.50">
    <property type="entry name" value="Transcription Factor, Ets-1"/>
    <property type="match status" value="1"/>
</dbReference>
<feature type="compositionally biased region" description="Low complexity" evidence="3">
    <location>
        <begin position="184"/>
        <end position="199"/>
    </location>
</feature>
<dbReference type="InterPro" id="IPR001452">
    <property type="entry name" value="SH3_domain"/>
</dbReference>
<dbReference type="PRINTS" id="PR00452">
    <property type="entry name" value="SH3DOMAIN"/>
</dbReference>
<dbReference type="InterPro" id="IPR001660">
    <property type="entry name" value="SAM"/>
</dbReference>
<dbReference type="SUPFAM" id="SSF47769">
    <property type="entry name" value="SAM/Pointed domain"/>
    <property type="match status" value="1"/>
</dbReference>
<evidence type="ECO:0000259" key="6">
    <source>
        <dbReference type="PROSITE" id="PS50105"/>
    </source>
</evidence>
<sequence>MLANNTLQYDIVYAIHDFNAEDEDEVSFKAGQEIVVLERDAEFGDGWWMGRTQDGQIGLFPANFTSPTPVSPTGTETSGTTLSTGGNTPETKAKHPKHRESVQSFDALDQCETFISELRKSIHSSSVKLQDIKAPSSSSGNGRRTSYSPPPPPVQPPALPTSSSSPLHSQPHSRAISPTPTAYSHSLHSSAHHSPMPASGRLSPNPAVADWLSSVGFANCVDNFIRNEITGDAMLSLSLPTLKELDIPALGKRIQIMNSIISLKEEFGLQGDDNSSRGRGGAARSIASAGSGSGRGRSAHPTSVSPVGRRLSPQRSPNMAGSSASTGEPLARMASPALGAAYLTSPIASNSMPLRSLTPTPRDALDINPGDLAPVDCDGLLKTLENMSGYGQLAGKDTEWKRRWMALKGNALYWFKCDSKDKDAIKSVTGPALQCIYLHSGFRVGMDESIRSGKHAFRVTELNPDAGPPKHWVFYTDDHKECRKWMRALTKATIFHSQHEESKRGTQGVEVIGNPRDLIRQIRMPDDHQLVSSELGQISREWIDEDPGAKGAAGRPPTGSGSGRRPSLPGSQLAPGGPELLSVADPIGNLRSKSTEPYDRHAGATSPAPSASQPAWDDGREREIERLRNQGQYVHYINSALPKHEHISGLRDLMSGITFIHFLANVTQNMLPPHFVRAVRDPAKIRIDFLDNWDVVLSWMPELGIDVPMGVTVEKLASGQEVVIMDVVEAVQGKYAPLPPVY</sequence>
<feature type="domain" description="SAM" evidence="6">
    <location>
        <begin position="203"/>
        <end position="266"/>
    </location>
</feature>
<dbReference type="Gene3D" id="2.30.30.40">
    <property type="entry name" value="SH3 Domains"/>
    <property type="match status" value="1"/>
</dbReference>
<dbReference type="PROSITE" id="PS50002">
    <property type="entry name" value="SH3"/>
    <property type="match status" value="1"/>
</dbReference>
<keyword evidence="1 2" id="KW-0728">SH3 domain</keyword>
<feature type="compositionally biased region" description="Low complexity" evidence="3">
    <location>
        <begin position="66"/>
        <end position="89"/>
    </location>
</feature>
<reference evidence="7 8" key="1">
    <citation type="submission" date="2016-07" db="EMBL/GenBank/DDBJ databases">
        <title>Pervasive Adenine N6-methylation of Active Genes in Fungi.</title>
        <authorList>
            <consortium name="DOE Joint Genome Institute"/>
            <person name="Mondo S.J."/>
            <person name="Dannebaum R.O."/>
            <person name="Kuo R.C."/>
            <person name="Labutti K."/>
            <person name="Haridas S."/>
            <person name="Kuo A."/>
            <person name="Salamov A."/>
            <person name="Ahrendt S.R."/>
            <person name="Lipzen A."/>
            <person name="Sullivan W."/>
            <person name="Andreopoulos W.B."/>
            <person name="Clum A."/>
            <person name="Lindquist E."/>
            <person name="Daum C."/>
            <person name="Ramamoorthy G.K."/>
            <person name="Gryganskyi A."/>
            <person name="Culley D."/>
            <person name="Magnuson J.K."/>
            <person name="James T.Y."/>
            <person name="O'Malley M.A."/>
            <person name="Stajich J.E."/>
            <person name="Spatafora J.W."/>
            <person name="Visel A."/>
            <person name="Grigoriev I.V."/>
        </authorList>
    </citation>
    <scope>NUCLEOTIDE SEQUENCE [LARGE SCALE GENOMIC DNA]</scope>
    <source>
        <strain evidence="7 8">PL171</strain>
    </source>
</reference>
<organism evidence="7 8">
    <name type="scientific">Catenaria anguillulae PL171</name>
    <dbReference type="NCBI Taxonomy" id="765915"/>
    <lineage>
        <taxon>Eukaryota</taxon>
        <taxon>Fungi</taxon>
        <taxon>Fungi incertae sedis</taxon>
        <taxon>Blastocladiomycota</taxon>
        <taxon>Blastocladiomycetes</taxon>
        <taxon>Blastocladiales</taxon>
        <taxon>Catenariaceae</taxon>
        <taxon>Catenaria</taxon>
    </lineage>
</organism>
<feature type="compositionally biased region" description="Basic and acidic residues" evidence="3">
    <location>
        <begin position="593"/>
        <end position="602"/>
    </location>
</feature>
<dbReference type="InterPro" id="IPR036028">
    <property type="entry name" value="SH3-like_dom_sf"/>
</dbReference>
<gene>
    <name evidence="7" type="ORF">BCR44DRAFT_118310</name>
</gene>
<dbReference type="SUPFAM" id="SSF47576">
    <property type="entry name" value="Calponin-homology domain, CH-domain"/>
    <property type="match status" value="1"/>
</dbReference>
<feature type="compositionally biased region" description="Low complexity" evidence="3">
    <location>
        <begin position="554"/>
        <end position="571"/>
    </location>
</feature>
<dbReference type="Pfam" id="PF00018">
    <property type="entry name" value="SH3_1"/>
    <property type="match status" value="1"/>
</dbReference>
<feature type="compositionally biased region" description="Polar residues" evidence="3">
    <location>
        <begin position="313"/>
        <end position="326"/>
    </location>
</feature>
<keyword evidence="8" id="KW-1185">Reference proteome</keyword>
<evidence type="ECO:0000256" key="1">
    <source>
        <dbReference type="ARBA" id="ARBA00022443"/>
    </source>
</evidence>
<feature type="compositionally biased region" description="Pro residues" evidence="3">
    <location>
        <begin position="148"/>
        <end position="159"/>
    </location>
</feature>
<proteinExistence type="predicted"/>
<dbReference type="PROSITE" id="PS50003">
    <property type="entry name" value="PH_DOMAIN"/>
    <property type="match status" value="1"/>
</dbReference>
<feature type="compositionally biased region" description="Polar residues" evidence="3">
    <location>
        <begin position="135"/>
        <end position="145"/>
    </location>
</feature>
<dbReference type="Pfam" id="PF07647">
    <property type="entry name" value="SAM_2"/>
    <property type="match status" value="1"/>
</dbReference>
<dbReference type="InterPro" id="IPR036872">
    <property type="entry name" value="CH_dom_sf"/>
</dbReference>
<evidence type="ECO:0000313" key="8">
    <source>
        <dbReference type="Proteomes" id="UP000193411"/>
    </source>
</evidence>
<feature type="region of interest" description="Disordered" evidence="3">
    <location>
        <begin position="545"/>
        <end position="618"/>
    </location>
</feature>
<dbReference type="SMART" id="SM00326">
    <property type="entry name" value="SH3"/>
    <property type="match status" value="1"/>
</dbReference>
<dbReference type="SMART" id="SM00454">
    <property type="entry name" value="SAM"/>
    <property type="match status" value="1"/>
</dbReference>
<feature type="compositionally biased region" description="Low complexity" evidence="3">
    <location>
        <begin position="160"/>
        <end position="173"/>
    </location>
</feature>
<dbReference type="SMART" id="SM00233">
    <property type="entry name" value="PH"/>
    <property type="match status" value="1"/>
</dbReference>
<feature type="region of interest" description="Disordered" evidence="3">
    <location>
        <begin position="270"/>
        <end position="329"/>
    </location>
</feature>
<dbReference type="SUPFAM" id="SSF50729">
    <property type="entry name" value="PH domain-like"/>
    <property type="match status" value="1"/>
</dbReference>
<evidence type="ECO:0000259" key="5">
    <source>
        <dbReference type="PROSITE" id="PS50003"/>
    </source>
</evidence>
<evidence type="ECO:0000256" key="2">
    <source>
        <dbReference type="PROSITE-ProRule" id="PRU00192"/>
    </source>
</evidence>
<dbReference type="SUPFAM" id="SSF50044">
    <property type="entry name" value="SH3-domain"/>
    <property type="match status" value="1"/>
</dbReference>
<accession>A0A1Y2HH35</accession>
<comment type="caution">
    <text evidence="7">The sequence shown here is derived from an EMBL/GenBank/DDBJ whole genome shotgun (WGS) entry which is preliminary data.</text>
</comment>
<feature type="region of interest" description="Disordered" evidence="3">
    <location>
        <begin position="66"/>
        <end position="104"/>
    </location>
</feature>
<evidence type="ECO:0000259" key="4">
    <source>
        <dbReference type="PROSITE" id="PS50002"/>
    </source>
</evidence>
<feature type="compositionally biased region" description="Low complexity" evidence="3">
    <location>
        <begin position="603"/>
        <end position="615"/>
    </location>
</feature>
<evidence type="ECO:0000256" key="3">
    <source>
        <dbReference type="SAM" id="MobiDB-lite"/>
    </source>
</evidence>
<dbReference type="AlphaFoldDB" id="A0A1Y2HH35"/>
<protein>
    <submittedName>
        <fullName evidence="7">Uncharacterized protein</fullName>
    </submittedName>
</protein>
<dbReference type="Proteomes" id="UP000193411">
    <property type="component" value="Unassembled WGS sequence"/>
</dbReference>
<feature type="domain" description="SH3" evidence="4">
    <location>
        <begin position="7"/>
        <end position="70"/>
    </location>
</feature>
<dbReference type="EMBL" id="MCFL01000032">
    <property type="protein sequence ID" value="ORZ33897.1"/>
    <property type="molecule type" value="Genomic_DNA"/>
</dbReference>
<dbReference type="OrthoDB" id="73680at2759"/>
<dbReference type="InterPro" id="IPR011993">
    <property type="entry name" value="PH-like_dom_sf"/>
</dbReference>
<dbReference type="PROSITE" id="PS50105">
    <property type="entry name" value="SAM_DOMAIN"/>
    <property type="match status" value="1"/>
</dbReference>
<name>A0A1Y2HH35_9FUNG</name>
<dbReference type="Gene3D" id="2.30.29.30">
    <property type="entry name" value="Pleckstrin-homology domain (PH domain)/Phosphotyrosine-binding domain (PTB)"/>
    <property type="match status" value="1"/>
</dbReference>
<dbReference type="InterPro" id="IPR013761">
    <property type="entry name" value="SAM/pointed_sf"/>
</dbReference>
<dbReference type="Pfam" id="PF00169">
    <property type="entry name" value="PH"/>
    <property type="match status" value="1"/>
</dbReference>
<feature type="region of interest" description="Disordered" evidence="3">
    <location>
        <begin position="125"/>
        <end position="202"/>
    </location>
</feature>